<dbReference type="RefSeq" id="XP_045261956.1">
    <property type="nucleotide sequence ID" value="XM_045413877.1"/>
</dbReference>
<keyword evidence="8" id="KW-1185">Reference proteome</keyword>
<evidence type="ECO:0000256" key="1">
    <source>
        <dbReference type="ARBA" id="ARBA00004141"/>
    </source>
</evidence>
<feature type="domain" description="Rhodopsin" evidence="6">
    <location>
        <begin position="8"/>
        <end position="58"/>
    </location>
</feature>
<reference evidence="7" key="2">
    <citation type="submission" date="2020-03" db="EMBL/GenBank/DDBJ databases">
        <authorList>
            <person name="Fu F.-F."/>
            <person name="Chen J."/>
        </authorList>
    </citation>
    <scope>NUCLEOTIDE SEQUENCE</scope>
    <source>
        <strain evidence="7">Lc1</strain>
    </source>
</reference>
<dbReference type="Pfam" id="PF20684">
    <property type="entry name" value="Fung_rhodopsin"/>
    <property type="match status" value="1"/>
</dbReference>
<dbReference type="GO" id="GO:0016020">
    <property type="term" value="C:membrane"/>
    <property type="evidence" value="ECO:0007669"/>
    <property type="project" value="UniProtKB-SubCell"/>
</dbReference>
<gene>
    <name evidence="7" type="ORF">GCG54_00014034</name>
</gene>
<comment type="caution">
    <text evidence="7">The sequence shown here is derived from an EMBL/GenBank/DDBJ whole genome shotgun (WGS) entry which is preliminary data.</text>
</comment>
<evidence type="ECO:0000256" key="5">
    <source>
        <dbReference type="ARBA" id="ARBA00038359"/>
    </source>
</evidence>
<evidence type="ECO:0000259" key="6">
    <source>
        <dbReference type="Pfam" id="PF20684"/>
    </source>
</evidence>
<name>A0A8H4CFM8_COLGL</name>
<keyword evidence="2" id="KW-0812">Transmembrane</keyword>
<accession>A0A8H4CFM8</accession>
<reference evidence="7" key="1">
    <citation type="journal article" date="2020" name="Phytopathology">
        <title>Genome sequence and comparative analysis of Colletotrichum gloeosporioides isolated from Liriodendron leaves.</title>
        <authorList>
            <person name="Fu F.F."/>
            <person name="Hao Z."/>
            <person name="Wang P."/>
            <person name="Lu Y."/>
            <person name="Xue L.J."/>
            <person name="Wei G."/>
            <person name="Tian Y."/>
            <person name="Baishi H."/>
            <person name="Xu H."/>
            <person name="Shi J."/>
            <person name="Cheng T."/>
            <person name="Wang G."/>
            <person name="Yi Y."/>
            <person name="Chen J."/>
        </authorList>
    </citation>
    <scope>NUCLEOTIDE SEQUENCE</scope>
    <source>
        <strain evidence="7">Lc1</strain>
    </source>
</reference>
<proteinExistence type="inferred from homology"/>
<dbReference type="PANTHER" id="PTHR33048">
    <property type="entry name" value="PTH11-LIKE INTEGRAL MEMBRANE PROTEIN (AFU_ORTHOLOGUE AFUA_5G11245)"/>
    <property type="match status" value="1"/>
</dbReference>
<comment type="subcellular location">
    <subcellularLocation>
        <location evidence="1">Membrane</location>
        <topology evidence="1">Multi-pass membrane protein</topology>
    </subcellularLocation>
</comment>
<keyword evidence="4" id="KW-0472">Membrane</keyword>
<organism evidence="7 8">
    <name type="scientific">Colletotrichum gloeosporioides</name>
    <name type="common">Anthracnose fungus</name>
    <name type="synonym">Glomerella cingulata</name>
    <dbReference type="NCBI Taxonomy" id="474922"/>
    <lineage>
        <taxon>Eukaryota</taxon>
        <taxon>Fungi</taxon>
        <taxon>Dikarya</taxon>
        <taxon>Ascomycota</taxon>
        <taxon>Pezizomycotina</taxon>
        <taxon>Sordariomycetes</taxon>
        <taxon>Hypocreomycetidae</taxon>
        <taxon>Glomerellales</taxon>
        <taxon>Glomerellaceae</taxon>
        <taxon>Colletotrichum</taxon>
        <taxon>Colletotrichum gloeosporioides species complex</taxon>
    </lineage>
</organism>
<dbReference type="Proteomes" id="UP000613401">
    <property type="component" value="Unassembled WGS sequence"/>
</dbReference>
<dbReference type="InterPro" id="IPR052337">
    <property type="entry name" value="SAT4-like"/>
</dbReference>
<comment type="similarity">
    <text evidence="5">Belongs to the SAT4 family.</text>
</comment>
<evidence type="ECO:0000313" key="7">
    <source>
        <dbReference type="EMBL" id="KAF3802797.1"/>
    </source>
</evidence>
<dbReference type="AlphaFoldDB" id="A0A8H4CFM8"/>
<keyword evidence="3" id="KW-1133">Transmembrane helix</keyword>
<evidence type="ECO:0000256" key="4">
    <source>
        <dbReference type="ARBA" id="ARBA00023136"/>
    </source>
</evidence>
<evidence type="ECO:0000313" key="8">
    <source>
        <dbReference type="Proteomes" id="UP000613401"/>
    </source>
</evidence>
<protein>
    <recommendedName>
        <fullName evidence="6">Rhodopsin domain-containing protein</fullName>
    </recommendedName>
</protein>
<dbReference type="EMBL" id="WVTB01000060">
    <property type="protein sequence ID" value="KAF3802797.1"/>
    <property type="molecule type" value="Genomic_DNA"/>
</dbReference>
<dbReference type="PANTHER" id="PTHR33048:SF143">
    <property type="entry name" value="EXTRACELLULAR MEMBRANE PROTEIN CFEM DOMAIN-CONTAINING PROTEIN-RELATED"/>
    <property type="match status" value="1"/>
</dbReference>
<sequence length="95" mass="10495">MILTIQSLTIVSIVRIKSLLDFAKTPNITAELLGGVIWSHIELCVGIAVACMPAARYLAWRLFPKLLELSRRTLSKSSKTKPLVHVEELQPVAKG</sequence>
<evidence type="ECO:0000256" key="3">
    <source>
        <dbReference type="ARBA" id="ARBA00022989"/>
    </source>
</evidence>
<evidence type="ECO:0000256" key="2">
    <source>
        <dbReference type="ARBA" id="ARBA00022692"/>
    </source>
</evidence>
<dbReference type="InterPro" id="IPR049326">
    <property type="entry name" value="Rhodopsin_dom_fungi"/>
</dbReference>
<dbReference type="GeneID" id="69021150"/>